<keyword evidence="2" id="KW-1133">Transmembrane helix</keyword>
<dbReference type="InParanoid" id="A0A0V0QRB7"/>
<feature type="transmembrane region" description="Helical" evidence="2">
    <location>
        <begin position="10"/>
        <end position="29"/>
    </location>
</feature>
<evidence type="ECO:0000256" key="1">
    <source>
        <dbReference type="SAM" id="MobiDB-lite"/>
    </source>
</evidence>
<comment type="caution">
    <text evidence="3">The sequence shown here is derived from an EMBL/GenBank/DDBJ whole genome shotgun (WGS) entry which is preliminary data.</text>
</comment>
<dbReference type="OMA" id="NSECLEP"/>
<dbReference type="AlphaFoldDB" id="A0A0V0QRB7"/>
<dbReference type="Proteomes" id="UP000054937">
    <property type="component" value="Unassembled WGS sequence"/>
</dbReference>
<name>A0A0V0QRB7_PSEPJ</name>
<evidence type="ECO:0000256" key="2">
    <source>
        <dbReference type="SAM" id="Phobius"/>
    </source>
</evidence>
<keyword evidence="4" id="KW-1185">Reference proteome</keyword>
<dbReference type="OrthoDB" id="298216at2759"/>
<gene>
    <name evidence="3" type="ORF">PPERSA_04332</name>
</gene>
<feature type="region of interest" description="Disordered" evidence="1">
    <location>
        <begin position="35"/>
        <end position="77"/>
    </location>
</feature>
<keyword evidence="2" id="KW-0812">Transmembrane</keyword>
<evidence type="ECO:0000313" key="4">
    <source>
        <dbReference type="Proteomes" id="UP000054937"/>
    </source>
</evidence>
<organism evidence="3 4">
    <name type="scientific">Pseudocohnilembus persalinus</name>
    <name type="common">Ciliate</name>
    <dbReference type="NCBI Taxonomy" id="266149"/>
    <lineage>
        <taxon>Eukaryota</taxon>
        <taxon>Sar</taxon>
        <taxon>Alveolata</taxon>
        <taxon>Ciliophora</taxon>
        <taxon>Intramacronucleata</taxon>
        <taxon>Oligohymenophorea</taxon>
        <taxon>Scuticociliatia</taxon>
        <taxon>Philasterida</taxon>
        <taxon>Pseudocohnilembidae</taxon>
        <taxon>Pseudocohnilembus</taxon>
    </lineage>
</organism>
<accession>A0A0V0QRB7</accession>
<protein>
    <submittedName>
        <fullName evidence="3">Uncharacterized protein</fullName>
    </submittedName>
</protein>
<reference evidence="3 4" key="1">
    <citation type="journal article" date="2015" name="Sci. Rep.">
        <title>Genome of the facultative scuticociliatosis pathogen Pseudocohnilembus persalinus provides insight into its virulence through horizontal gene transfer.</title>
        <authorList>
            <person name="Xiong J."/>
            <person name="Wang G."/>
            <person name="Cheng J."/>
            <person name="Tian M."/>
            <person name="Pan X."/>
            <person name="Warren A."/>
            <person name="Jiang C."/>
            <person name="Yuan D."/>
            <person name="Miao W."/>
        </authorList>
    </citation>
    <scope>NUCLEOTIDE SEQUENCE [LARGE SCALE GENOMIC DNA]</scope>
    <source>
        <strain evidence="3">36N120E</strain>
    </source>
</reference>
<sequence>MEWAQKNKKLIAIGTGLVSVLGLGAYLLLKDEDNNNVKQGSENTETKQETQQQQRKNSQHNTDVSITKVSNAGSGSKNYQEKLQAAVRNIQVSKEGQNIDFQTIARILESSVEVFADDFVQLTKAQREERRSKEGEEYQELITKQSDETEQALNKVQEDIIAELGISQQEFENSLMMIIQRGLQQQLIYLDMAVKQQLKIKIHSDKGLDVDRAKEIIRYQNEVIEQEPEYFEGVLKKLVTSPDSYQKLPQIINIMLCDKVYEKYQIEEEDIVNMLGPYAQTDPEIHQLMQKAEESMRNLLQKIIPNPYGGMGGMM</sequence>
<dbReference type="EMBL" id="LDAU01000114">
    <property type="protein sequence ID" value="KRX04517.1"/>
    <property type="molecule type" value="Genomic_DNA"/>
</dbReference>
<proteinExistence type="predicted"/>
<evidence type="ECO:0000313" key="3">
    <source>
        <dbReference type="EMBL" id="KRX04517.1"/>
    </source>
</evidence>
<feature type="compositionally biased region" description="Polar residues" evidence="1">
    <location>
        <begin position="60"/>
        <end position="77"/>
    </location>
</feature>
<keyword evidence="2" id="KW-0472">Membrane</keyword>